<accession>A0A0P9N6S3</accession>
<gene>
    <name evidence="1" type="ORF">ALO75_200236</name>
</gene>
<comment type="caution">
    <text evidence="1">The sequence shown here is derived from an EMBL/GenBank/DDBJ whole genome shotgun (WGS) entry which is preliminary data.</text>
</comment>
<evidence type="ECO:0000313" key="1">
    <source>
        <dbReference type="EMBL" id="KPW97925.1"/>
    </source>
</evidence>
<dbReference type="EMBL" id="LJQC01000577">
    <property type="protein sequence ID" value="KPW97925.1"/>
    <property type="molecule type" value="Genomic_DNA"/>
</dbReference>
<protein>
    <submittedName>
        <fullName evidence="1">Acetate permease</fullName>
    </submittedName>
</protein>
<keyword evidence="2" id="KW-1185">Reference proteome</keyword>
<evidence type="ECO:0000313" key="2">
    <source>
        <dbReference type="Proteomes" id="UP000051335"/>
    </source>
</evidence>
<dbReference type="Proteomes" id="UP000051335">
    <property type="component" value="Unassembled WGS sequence"/>
</dbReference>
<organism evidence="1 2">
    <name type="scientific">Pseudomonas syringae pv. coryli</name>
    <dbReference type="NCBI Taxonomy" id="317659"/>
    <lineage>
        <taxon>Bacteria</taxon>
        <taxon>Pseudomonadati</taxon>
        <taxon>Pseudomonadota</taxon>
        <taxon>Gammaproteobacteria</taxon>
        <taxon>Pseudomonadales</taxon>
        <taxon>Pseudomonadaceae</taxon>
        <taxon>Pseudomonas</taxon>
    </lineage>
</organism>
<proteinExistence type="predicted"/>
<dbReference type="AlphaFoldDB" id="A0A0P9N6S3"/>
<reference evidence="1 2" key="1">
    <citation type="submission" date="2015-09" db="EMBL/GenBank/DDBJ databases">
        <title>Genome announcement of multiple Pseudomonas syringae strains.</title>
        <authorList>
            <person name="Thakur S."/>
            <person name="Wang P.W."/>
            <person name="Gong Y."/>
            <person name="Weir B.S."/>
            <person name="Guttman D.S."/>
        </authorList>
    </citation>
    <scope>NUCLEOTIDE SEQUENCE [LARGE SCALE GENOMIC DNA]</scope>
    <source>
        <strain evidence="1 2">ICMP17001</strain>
    </source>
</reference>
<name>A0A0P9N6S3_9PSED</name>
<sequence length="159" mass="17683">MKCVGDWRFFFLPYSLPITRLQLSDFSFSFVQGRDVVQRFFGDLALVGHVQVEELPAGMGHAADLRNAQFKACLVAGKVIADQLAVPTAQEGSGMFASAARAEVVNDRRQVGELTGGIGPDVSAMSFFRTRRQHLYRRLVGVNDVVRQHGFAQRINQRL</sequence>